<sequence>MDWVAFKKHREQVIKDQGQWCGVLDQDGVPVYEMPAIISETTPQQRLELADAQVLVDISPVQGEPHPLLSILAESLWDDWRNQPGVALKETRFWCVENAAGRRVYKVAFIVLRGEGELPESMEINAQEVLGLVNGFVSVAYTGNWRDATGKNKFRSFDRDWAADEHGQGGDFKKPRLMRAIEMPDRADGFTRAGGATAMVRRVLKESIEACYQGVGMTDPATWGVVVADPLTPDPADDLHVKIHPGYGPLWDEVAPVARMAGVKVLARFWLPGDSRVGVPTFVDKPTLIVDVQKGVSV</sequence>
<dbReference type="Proteomes" id="UP000185478">
    <property type="component" value="Chromosome"/>
</dbReference>
<accession>A0A1L7CFA9</accession>
<gene>
    <name evidence="1" type="ORF">CAQU_04960</name>
</gene>
<evidence type="ECO:0000313" key="1">
    <source>
        <dbReference type="EMBL" id="APT84514.1"/>
    </source>
</evidence>
<keyword evidence="2" id="KW-1185">Reference proteome</keyword>
<dbReference type="AlphaFoldDB" id="A0A1L7CFA9"/>
<name>A0A1L7CFA9_9CORY</name>
<evidence type="ECO:0000313" key="2">
    <source>
        <dbReference type="Proteomes" id="UP000185478"/>
    </source>
</evidence>
<organism evidence="1 2">
    <name type="scientific">Corynebacterium aquilae DSM 44791</name>
    <dbReference type="NCBI Taxonomy" id="1431546"/>
    <lineage>
        <taxon>Bacteria</taxon>
        <taxon>Bacillati</taxon>
        <taxon>Actinomycetota</taxon>
        <taxon>Actinomycetes</taxon>
        <taxon>Mycobacteriales</taxon>
        <taxon>Corynebacteriaceae</taxon>
        <taxon>Corynebacterium</taxon>
    </lineage>
</organism>
<dbReference type="OrthoDB" id="4414962at2"/>
<protein>
    <submittedName>
        <fullName evidence="1">Uncharacterized protein</fullName>
    </submittedName>
</protein>
<dbReference type="EMBL" id="CP009245">
    <property type="protein sequence ID" value="APT84514.1"/>
    <property type="molecule type" value="Genomic_DNA"/>
</dbReference>
<reference evidence="1 2" key="1">
    <citation type="submission" date="2014-08" db="EMBL/GenBank/DDBJ databases">
        <title>Complete genome sequence of Corynebacterium aquilae S-613T(T) (=DSM 44791(T)), isolated from the choana of a healthy golden eagle.</title>
        <authorList>
            <person name="Ruckert C."/>
            <person name="Albersmeier A."/>
            <person name="Winkler A."/>
            <person name="Kalinowski J."/>
        </authorList>
    </citation>
    <scope>NUCLEOTIDE SEQUENCE [LARGE SCALE GENOMIC DNA]</scope>
    <source>
        <strain evidence="1 2">S-613</strain>
    </source>
</reference>
<proteinExistence type="predicted"/>
<dbReference type="KEGG" id="caqu:CAQU_04960"/>
<dbReference type="RefSeq" id="WP_075725704.1">
    <property type="nucleotide sequence ID" value="NZ_CP009245.1"/>
</dbReference>